<keyword evidence="3" id="KW-0804">Transcription</keyword>
<dbReference type="AlphaFoldDB" id="A0A855X3X0"/>
<dbReference type="Gene3D" id="3.40.50.2300">
    <property type="match status" value="1"/>
</dbReference>
<evidence type="ECO:0000256" key="4">
    <source>
        <dbReference type="PROSITE-ProRule" id="PRU00169"/>
    </source>
</evidence>
<evidence type="ECO:0000256" key="1">
    <source>
        <dbReference type="ARBA" id="ARBA00022553"/>
    </source>
</evidence>
<accession>A0A855X3X0</accession>
<dbReference type="InterPro" id="IPR001789">
    <property type="entry name" value="Sig_transdc_resp-reg_receiver"/>
</dbReference>
<dbReference type="CDD" id="cd17574">
    <property type="entry name" value="REC_OmpR"/>
    <property type="match status" value="1"/>
</dbReference>
<name>A0A855X3X0_9BACT</name>
<proteinExistence type="predicted"/>
<dbReference type="EMBL" id="PQAP01000193">
    <property type="protein sequence ID" value="PWB68705.1"/>
    <property type="molecule type" value="Genomic_DNA"/>
</dbReference>
<sequence length="132" mass="14588">MKSATTVLIVDDEPVIQSLLEKILSREGYKTFVAGDGATALKMLESQPVSLVLSDIKMPGMSGFDLLKEIKSRYPRIGVIIMTAYGDTFTVKDALLLGADEYITKPFKSYEVSLVVERAYWRIMSASAKVES</sequence>
<dbReference type="PANTHER" id="PTHR44591">
    <property type="entry name" value="STRESS RESPONSE REGULATOR PROTEIN 1"/>
    <property type="match status" value="1"/>
</dbReference>
<dbReference type="Proteomes" id="UP000250918">
    <property type="component" value="Unassembled WGS sequence"/>
</dbReference>
<keyword evidence="1 4" id="KW-0597">Phosphoprotein</keyword>
<feature type="modified residue" description="4-aspartylphosphate" evidence="4">
    <location>
        <position position="55"/>
    </location>
</feature>
<dbReference type="SUPFAM" id="SSF52172">
    <property type="entry name" value="CheY-like"/>
    <property type="match status" value="1"/>
</dbReference>
<dbReference type="FunFam" id="3.40.50.2300:FF:000018">
    <property type="entry name" value="DNA-binding transcriptional regulator NtrC"/>
    <property type="match status" value="1"/>
</dbReference>
<organism evidence="6 7">
    <name type="scientific">candidate division GN15 bacterium</name>
    <dbReference type="NCBI Taxonomy" id="2072418"/>
    <lineage>
        <taxon>Bacteria</taxon>
        <taxon>candidate division GN15</taxon>
    </lineage>
</organism>
<dbReference type="Pfam" id="PF00072">
    <property type="entry name" value="Response_reg"/>
    <property type="match status" value="1"/>
</dbReference>
<dbReference type="InterPro" id="IPR011006">
    <property type="entry name" value="CheY-like_superfamily"/>
</dbReference>
<evidence type="ECO:0000256" key="2">
    <source>
        <dbReference type="ARBA" id="ARBA00023015"/>
    </source>
</evidence>
<evidence type="ECO:0000313" key="7">
    <source>
        <dbReference type="Proteomes" id="UP000250918"/>
    </source>
</evidence>
<evidence type="ECO:0000313" key="6">
    <source>
        <dbReference type="EMBL" id="PWB68705.1"/>
    </source>
</evidence>
<reference evidence="6 7" key="1">
    <citation type="journal article" date="2018" name="ISME J.">
        <title>A methanotrophic archaeon couples anaerobic oxidation of methane to Fe(III) reduction.</title>
        <authorList>
            <person name="Cai C."/>
            <person name="Leu A.O."/>
            <person name="Xie G.J."/>
            <person name="Guo J."/>
            <person name="Feng Y."/>
            <person name="Zhao J.X."/>
            <person name="Tyson G.W."/>
            <person name="Yuan Z."/>
            <person name="Hu S."/>
        </authorList>
    </citation>
    <scope>NUCLEOTIDE SEQUENCE [LARGE SCALE GENOMIC DNA]</scope>
    <source>
        <strain evidence="6">FeB_12</strain>
    </source>
</reference>
<dbReference type="PANTHER" id="PTHR44591:SF3">
    <property type="entry name" value="RESPONSE REGULATORY DOMAIN-CONTAINING PROTEIN"/>
    <property type="match status" value="1"/>
</dbReference>
<comment type="caution">
    <text evidence="6">The sequence shown here is derived from an EMBL/GenBank/DDBJ whole genome shotgun (WGS) entry which is preliminary data.</text>
</comment>
<evidence type="ECO:0000259" key="5">
    <source>
        <dbReference type="PROSITE" id="PS50110"/>
    </source>
</evidence>
<dbReference type="SMART" id="SM00448">
    <property type="entry name" value="REC"/>
    <property type="match status" value="1"/>
</dbReference>
<dbReference type="GO" id="GO:0000160">
    <property type="term" value="P:phosphorelay signal transduction system"/>
    <property type="evidence" value="ECO:0007669"/>
    <property type="project" value="InterPro"/>
</dbReference>
<dbReference type="InterPro" id="IPR050595">
    <property type="entry name" value="Bact_response_regulator"/>
</dbReference>
<evidence type="ECO:0000256" key="3">
    <source>
        <dbReference type="ARBA" id="ARBA00023163"/>
    </source>
</evidence>
<feature type="domain" description="Response regulatory" evidence="5">
    <location>
        <begin position="6"/>
        <end position="120"/>
    </location>
</feature>
<dbReference type="PROSITE" id="PS50110">
    <property type="entry name" value="RESPONSE_REGULATORY"/>
    <property type="match status" value="1"/>
</dbReference>
<protein>
    <submittedName>
        <fullName evidence="6">Two-component system response regulator</fullName>
    </submittedName>
</protein>
<keyword evidence="2" id="KW-0805">Transcription regulation</keyword>
<gene>
    <name evidence="6" type="ORF">C3F09_11180</name>
</gene>